<feature type="domain" description="Tyrosine-protein kinase ephrin type A/B receptor-like" evidence="4">
    <location>
        <begin position="838"/>
        <end position="885"/>
    </location>
</feature>
<keyword evidence="3" id="KW-0732">Signal</keyword>
<feature type="transmembrane region" description="Helical" evidence="2">
    <location>
        <begin position="1443"/>
        <end position="1464"/>
    </location>
</feature>
<feature type="transmembrane region" description="Helical" evidence="2">
    <location>
        <begin position="1470"/>
        <end position="1494"/>
    </location>
</feature>
<name>A0ABQ8Z3W1_9EUKA</name>
<evidence type="ECO:0000259" key="4">
    <source>
        <dbReference type="Pfam" id="PF07699"/>
    </source>
</evidence>
<feature type="region of interest" description="Disordered" evidence="1">
    <location>
        <begin position="1176"/>
        <end position="1240"/>
    </location>
</feature>
<reference evidence="5" key="1">
    <citation type="submission" date="2022-08" db="EMBL/GenBank/DDBJ databases">
        <title>Novel sulfate-reducing endosymbionts in the free-living metamonad Anaeramoeba.</title>
        <authorList>
            <person name="Jerlstrom-Hultqvist J."/>
            <person name="Cepicka I."/>
            <person name="Gallot-Lavallee L."/>
            <person name="Salas-Leiva D."/>
            <person name="Curtis B.A."/>
            <person name="Zahonova K."/>
            <person name="Pipaliya S."/>
            <person name="Dacks J."/>
            <person name="Roger A.J."/>
        </authorList>
    </citation>
    <scope>NUCLEOTIDE SEQUENCE</scope>
    <source>
        <strain evidence="5">Schooner1</strain>
    </source>
</reference>
<feature type="compositionally biased region" description="Basic and acidic residues" evidence="1">
    <location>
        <begin position="1754"/>
        <end position="1769"/>
    </location>
</feature>
<feature type="transmembrane region" description="Helical" evidence="2">
    <location>
        <begin position="979"/>
        <end position="996"/>
    </location>
</feature>
<feature type="compositionally biased region" description="Basic and acidic residues" evidence="1">
    <location>
        <begin position="1148"/>
        <end position="1162"/>
    </location>
</feature>
<feature type="transmembrane region" description="Helical" evidence="2">
    <location>
        <begin position="1068"/>
        <end position="1096"/>
    </location>
</feature>
<dbReference type="PANTHER" id="PTHR11319">
    <property type="entry name" value="G PROTEIN-COUPLED RECEPTOR-RELATED"/>
    <property type="match status" value="1"/>
</dbReference>
<evidence type="ECO:0000256" key="3">
    <source>
        <dbReference type="SAM" id="SignalP"/>
    </source>
</evidence>
<feature type="compositionally biased region" description="Acidic residues" evidence="1">
    <location>
        <begin position="1136"/>
        <end position="1147"/>
    </location>
</feature>
<feature type="signal peptide" evidence="3">
    <location>
        <begin position="1"/>
        <end position="23"/>
    </location>
</feature>
<sequence>MEQKIQLPTLALVITILFLQCSCKTHTISSGYSLTKVISNSSPGDIIRLKPGFFFTEQIDFNSIFDSGELTIQGSRDGHGEYSKIVLVCDGAICQEDKALFVLSDDLNLVLEKLEFRSVNKTFQTNGKTNTSLTFDTAIFKYGISDSNHFLSFTDELKEVTIRNSIFEDITVIGKDYGIINCNNTNIYIKNTTIQSPHISSSSYNFVVDINPESQPYNEETMKYERITIESCTFGSVYFKIGKILIKDKLEINEESIWEECDVKGEQLNEGNTFSDLIMNGNLKLVDHSKDEKYTYDIHMRKLSEINLILEKNNLISWQGCESLTLGFNGKIYLAKGSQMNINTEEFFVNSDHYVASLYGIENGGIVIQDGAVLSFFNNQNTFLSDDSSSVWAFLLNSPILCEKNGNIHFENGFFTINGPIQTNKIEDTCYIGRIENYGNFYFWFNTTKIEYIAGDESMCDEQSYFQNYGLFTSMKENEIPSEQHDFKINVPFYNYDNESKVVIESKRNVTFKKFVQDYYRYSNDDEDSGDNEYSEYKYTKHPHLLIKKGAIFSANLDHQEFKQGTIRGAGIIEGGLVSKGTLLWPGYDQSNKLVSEFLELVIKGGVNFDENAKIRFNVLNLTIYEKLKIESSHNDDQKIKLNCKLDIVFLYPYIPNLSDAIHVINLNGLKDEIENDGIQFDYNIVNEAPIPDNRADPDMLLLTQRFWKTLVEPGTPGESDYNPYQTQADESNQDYYKKEIQIIRNDYKRHYQDYFQEFEIINQTTQGVVNGEEAYGLIIRSIGCPPGKIYEDTKIDCVDCSKGLYSDQYSSTVCIKCLAGTVSKRQGYHKCDDCLPGTYSGIGYGECLDCSITSYNPAYTQSECLNCPKNTRTAKPGSESVDDCLCKPSYYKKDGICLECPPGGVCDQFGIDIPLADGGFWNSSSTDVFFYTCIPREACVGVGQCGENYEGRMCGQCVPGTYRFGNHCKKCGNENTKWRGFAWFILLIFFCYFFYKFSVTGYPPLIYFTTITLAIYYFQEISLLSLFELKWPNSLIGLFNFFSTFNLNIDILASECHNENWTLVNKFVFAIFLPIICGSVYYCYYLCASIWSYLIEPRFERIKFKYPFLKHDYDIKKNVKMDNNKNKNIKKNDSDSDSDDDDDEDSDKSKKSNKDESSSTDEIIKNEIINEKIIINQDNDDDDDDSDKSKKSNNDESSSTDEIVKNVNNGNNNNSNQDKFDENDDDKNQKKNKNNKKEKIVKNFRKINNKFKKLIKYQKIKVYYFILFRKLLNFRTMDELYLLGRNCFNAYSFMLSFIYLPICYWIMKPMGCTSYETGFTVFDPEPNYSCGGSRYGALLAFSIIFFLIYIIGIPLLTYYQFQTKKNKFIFREDFSLLIGRFSEEKYFWELVYMMRRFVFVVFALFISRYPMMQTAFSEMALFFTLLIQLYAKPLKEERHNKLEFLLLLTRVFIFLIGTLFYAGDIQNKHLLNFLVSLIYLIIFITIIIIIIVIKRDYKDNMTYLLEREFERKELERQISSASNIIPSSISKNSTQSVAGVKIWKLQEIAHFVNDDAIPASILNWILQAEKEQRERFADIISSVIKYSIDESTKLHINPIRSNNSISDSNSNSNSNSSEYSNSENKTHQDEKNKIANNTDIKDHILHCQDYWQDDLLPFVTDSISYWLNEASLLDKRTLSIIYRSLDLFIQENNPDTKTTLKQKLLKPLKIFKKMKKSNIRVKNDQTGSDNSSTSTSSGTSSDTPSSSSYASSDNEKGEDLELKDLNQN</sequence>
<keyword evidence="2" id="KW-0472">Membrane</keyword>
<dbReference type="Gene3D" id="2.10.50.10">
    <property type="entry name" value="Tumor Necrosis Factor Receptor, subunit A, domain 2"/>
    <property type="match status" value="2"/>
</dbReference>
<dbReference type="PANTHER" id="PTHR11319:SF35">
    <property type="entry name" value="OUTER MEMBRANE PROTEIN PMPC-RELATED"/>
    <property type="match status" value="1"/>
</dbReference>
<feature type="region of interest" description="Disordered" evidence="1">
    <location>
        <begin position="1600"/>
        <end position="1631"/>
    </location>
</feature>
<dbReference type="InterPro" id="IPR011641">
    <property type="entry name" value="Tyr-kin_ephrin_A/B_rcpt-like"/>
</dbReference>
<evidence type="ECO:0000256" key="2">
    <source>
        <dbReference type="SAM" id="Phobius"/>
    </source>
</evidence>
<feature type="region of interest" description="Disordered" evidence="1">
    <location>
        <begin position="1125"/>
        <end position="1162"/>
    </location>
</feature>
<dbReference type="EMBL" id="JAOAOG010000059">
    <property type="protein sequence ID" value="KAJ6251473.1"/>
    <property type="molecule type" value="Genomic_DNA"/>
</dbReference>
<feature type="compositionally biased region" description="Low complexity" evidence="1">
    <location>
        <begin position="1196"/>
        <end position="1218"/>
    </location>
</feature>
<feature type="compositionally biased region" description="Low complexity" evidence="1">
    <location>
        <begin position="1727"/>
        <end position="1753"/>
    </location>
</feature>
<organism evidence="5 6">
    <name type="scientific">Anaeramoeba flamelloides</name>
    <dbReference type="NCBI Taxonomy" id="1746091"/>
    <lineage>
        <taxon>Eukaryota</taxon>
        <taxon>Metamonada</taxon>
        <taxon>Anaeramoebidae</taxon>
        <taxon>Anaeramoeba</taxon>
    </lineage>
</organism>
<keyword evidence="2" id="KW-0812">Transmembrane</keyword>
<keyword evidence="2" id="KW-1133">Transmembrane helix</keyword>
<dbReference type="Pfam" id="PF07699">
    <property type="entry name" value="Ephrin_rec_like"/>
    <property type="match status" value="1"/>
</dbReference>
<feature type="compositionally biased region" description="Low complexity" evidence="1">
    <location>
        <begin position="1602"/>
        <end position="1624"/>
    </location>
</feature>
<dbReference type="InterPro" id="IPR009030">
    <property type="entry name" value="Growth_fac_rcpt_cys_sf"/>
</dbReference>
<evidence type="ECO:0000313" key="5">
    <source>
        <dbReference type="EMBL" id="KAJ6251473.1"/>
    </source>
</evidence>
<accession>A0ABQ8Z3W1</accession>
<feature type="transmembrane region" description="Helical" evidence="2">
    <location>
        <begin position="1003"/>
        <end position="1020"/>
    </location>
</feature>
<feature type="compositionally biased region" description="Basic and acidic residues" evidence="1">
    <location>
        <begin position="1125"/>
        <end position="1135"/>
    </location>
</feature>
<evidence type="ECO:0000256" key="1">
    <source>
        <dbReference type="SAM" id="MobiDB-lite"/>
    </source>
</evidence>
<proteinExistence type="predicted"/>
<feature type="transmembrane region" description="Helical" evidence="2">
    <location>
        <begin position="1336"/>
        <end position="1360"/>
    </location>
</feature>
<feature type="chain" id="PRO_5046893091" evidence="3">
    <location>
        <begin position="24"/>
        <end position="1769"/>
    </location>
</feature>
<protein>
    <submittedName>
        <fullName evidence="5">Repeat outer membrane protein</fullName>
    </submittedName>
</protein>
<evidence type="ECO:0000313" key="6">
    <source>
        <dbReference type="Proteomes" id="UP001150062"/>
    </source>
</evidence>
<feature type="transmembrane region" description="Helical" evidence="2">
    <location>
        <begin position="1288"/>
        <end position="1308"/>
    </location>
</feature>
<gene>
    <name evidence="5" type="ORF">M0813_15013</name>
</gene>
<dbReference type="SUPFAM" id="SSF57184">
    <property type="entry name" value="Growth factor receptor domain"/>
    <property type="match status" value="1"/>
</dbReference>
<dbReference type="SUPFAM" id="SSF51126">
    <property type="entry name" value="Pectin lyase-like"/>
    <property type="match status" value="1"/>
</dbReference>
<dbReference type="InterPro" id="IPR011050">
    <property type="entry name" value="Pectin_lyase_fold/virulence"/>
</dbReference>
<dbReference type="Proteomes" id="UP001150062">
    <property type="component" value="Unassembled WGS sequence"/>
</dbReference>
<keyword evidence="6" id="KW-1185">Reference proteome</keyword>
<dbReference type="SMART" id="SM01411">
    <property type="entry name" value="Ephrin_rec_like"/>
    <property type="match status" value="2"/>
</dbReference>
<comment type="caution">
    <text evidence="5">The sequence shown here is derived from an EMBL/GenBank/DDBJ whole genome shotgun (WGS) entry which is preliminary data.</text>
</comment>
<feature type="region of interest" description="Disordered" evidence="1">
    <location>
        <begin position="1720"/>
        <end position="1769"/>
    </location>
</feature>